<evidence type="ECO:0000313" key="5">
    <source>
        <dbReference type="EMBL" id="KAK4496064.1"/>
    </source>
</evidence>
<name>A0ABR0E412_ZASCE</name>
<dbReference type="InterPro" id="IPR016162">
    <property type="entry name" value="Ald_DH_N"/>
</dbReference>
<evidence type="ECO:0000256" key="3">
    <source>
        <dbReference type="RuleBase" id="RU003345"/>
    </source>
</evidence>
<evidence type="ECO:0000313" key="6">
    <source>
        <dbReference type="Proteomes" id="UP001305779"/>
    </source>
</evidence>
<dbReference type="Pfam" id="PF00171">
    <property type="entry name" value="Aldedh"/>
    <property type="match status" value="1"/>
</dbReference>
<evidence type="ECO:0000259" key="4">
    <source>
        <dbReference type="Pfam" id="PF00171"/>
    </source>
</evidence>
<dbReference type="Gene3D" id="3.40.309.10">
    <property type="entry name" value="Aldehyde Dehydrogenase, Chain A, domain 2"/>
    <property type="match status" value="1"/>
</dbReference>
<dbReference type="PANTHER" id="PTHR43353">
    <property type="entry name" value="SUCCINATE-SEMIALDEHYDE DEHYDROGENASE, MITOCHONDRIAL"/>
    <property type="match status" value="1"/>
</dbReference>
<evidence type="ECO:0000256" key="1">
    <source>
        <dbReference type="ARBA" id="ARBA00023002"/>
    </source>
</evidence>
<gene>
    <name evidence="5" type="ORF">PRZ48_012043</name>
</gene>
<accession>A0ABR0E412</accession>
<dbReference type="EMBL" id="JAXOVC010000010">
    <property type="protein sequence ID" value="KAK4496064.1"/>
    <property type="molecule type" value="Genomic_DNA"/>
</dbReference>
<dbReference type="PANTHER" id="PTHR43353:SF6">
    <property type="entry name" value="CYTOPLASMIC ALDEHYDE DEHYDROGENASE (EUROFUNG)"/>
    <property type="match status" value="1"/>
</dbReference>
<keyword evidence="6" id="KW-1185">Reference proteome</keyword>
<dbReference type="InterPro" id="IPR016163">
    <property type="entry name" value="Ald_DH_C"/>
</dbReference>
<dbReference type="InterPro" id="IPR029510">
    <property type="entry name" value="Ald_DH_CS_GLU"/>
</dbReference>
<reference evidence="5 6" key="1">
    <citation type="journal article" date="2023" name="G3 (Bethesda)">
        <title>A chromosome-level genome assembly of Zasmidium syzygii isolated from banana leaves.</title>
        <authorList>
            <person name="van Westerhoven A.C."/>
            <person name="Mehrabi R."/>
            <person name="Talebi R."/>
            <person name="Steentjes M.B.F."/>
            <person name="Corcolon B."/>
            <person name="Chong P.A."/>
            <person name="Kema G.H.J."/>
            <person name="Seidl M.F."/>
        </authorList>
    </citation>
    <scope>NUCLEOTIDE SEQUENCE [LARGE SCALE GENOMIC DNA]</scope>
    <source>
        <strain evidence="5 6">P124</strain>
    </source>
</reference>
<comment type="similarity">
    <text evidence="3">Belongs to the aldehyde dehydrogenase family.</text>
</comment>
<dbReference type="Proteomes" id="UP001305779">
    <property type="component" value="Unassembled WGS sequence"/>
</dbReference>
<dbReference type="PROSITE" id="PS00687">
    <property type="entry name" value="ALDEHYDE_DEHYDR_GLU"/>
    <property type="match status" value="1"/>
</dbReference>
<keyword evidence="1 3" id="KW-0560">Oxidoreductase</keyword>
<sequence length="476" mass="50876">MSTSTASPVPLWIDNQPVFTANTFDVISPINGKVLYKSASAGIDEATAAAVSAKKASTQWSKTSPSERRKIFNAVADMMEQRREEMSRYVEEETGQDHPFSMKMVLETAEYMREVASRISTAIEAISPTVLDSNQRALVLKKPYGVILGIAPWNNPYPLGGRAFSFALAAGNTVVLKGSENSPKSALIWGELFQLAGLPPGCLNIIYHRTQDAGPVTAHLVAHPAIGKINFTGSTMVGSIIAKTAGEHAKPTLMELGGKAPAIVLADADLNKAALACAAGALSHAGQICMSTERIIVLRSVADAFVKTLQEVIEKSFSHPQFVYSLQGAKKIRGLIRDALDKGARLAYGKETSLDDKTCAMTPLITIDVPKNAALYYTESFGPSASIYVVDTDDEALALANDTAFGLSSSVFSENLNHALTIANRIESGATHVNTMSIHDEATLPHGGVKASGFGRFGGNYGFEEFLTTKTITWTV</sequence>
<comment type="caution">
    <text evidence="5">The sequence shown here is derived from an EMBL/GenBank/DDBJ whole genome shotgun (WGS) entry which is preliminary data.</text>
</comment>
<feature type="domain" description="Aldehyde dehydrogenase" evidence="4">
    <location>
        <begin position="22"/>
        <end position="472"/>
    </location>
</feature>
<dbReference type="InterPro" id="IPR016161">
    <property type="entry name" value="Ald_DH/histidinol_DH"/>
</dbReference>
<organism evidence="5 6">
    <name type="scientific">Zasmidium cellare</name>
    <name type="common">Wine cellar mold</name>
    <name type="synonym">Racodium cellare</name>
    <dbReference type="NCBI Taxonomy" id="395010"/>
    <lineage>
        <taxon>Eukaryota</taxon>
        <taxon>Fungi</taxon>
        <taxon>Dikarya</taxon>
        <taxon>Ascomycota</taxon>
        <taxon>Pezizomycotina</taxon>
        <taxon>Dothideomycetes</taxon>
        <taxon>Dothideomycetidae</taxon>
        <taxon>Mycosphaerellales</taxon>
        <taxon>Mycosphaerellaceae</taxon>
        <taxon>Zasmidium</taxon>
    </lineage>
</organism>
<dbReference type="InterPro" id="IPR050740">
    <property type="entry name" value="Aldehyde_DH_Superfamily"/>
</dbReference>
<dbReference type="Gene3D" id="3.40.605.10">
    <property type="entry name" value="Aldehyde Dehydrogenase, Chain A, domain 1"/>
    <property type="match status" value="1"/>
</dbReference>
<protein>
    <recommendedName>
        <fullName evidence="4">Aldehyde dehydrogenase domain-containing protein</fullName>
    </recommendedName>
</protein>
<dbReference type="InterPro" id="IPR015590">
    <property type="entry name" value="Aldehyde_DH_dom"/>
</dbReference>
<dbReference type="SUPFAM" id="SSF53720">
    <property type="entry name" value="ALDH-like"/>
    <property type="match status" value="1"/>
</dbReference>
<proteinExistence type="inferred from homology"/>
<feature type="active site" evidence="2">
    <location>
        <position position="255"/>
    </location>
</feature>
<evidence type="ECO:0000256" key="2">
    <source>
        <dbReference type="PROSITE-ProRule" id="PRU10007"/>
    </source>
</evidence>